<organism evidence="6 7">
    <name type="scientific">Cyclotella atomus</name>
    <dbReference type="NCBI Taxonomy" id="382360"/>
    <lineage>
        <taxon>Eukaryota</taxon>
        <taxon>Sar</taxon>
        <taxon>Stramenopiles</taxon>
        <taxon>Ochrophyta</taxon>
        <taxon>Bacillariophyta</taxon>
        <taxon>Coscinodiscophyceae</taxon>
        <taxon>Thalassiosirophycidae</taxon>
        <taxon>Stephanodiscales</taxon>
        <taxon>Stephanodiscaceae</taxon>
        <taxon>Cyclotella</taxon>
    </lineage>
</organism>
<feature type="domain" description="HSF-type DNA-binding" evidence="5">
    <location>
        <begin position="56"/>
        <end position="158"/>
    </location>
</feature>
<dbReference type="Pfam" id="PF00447">
    <property type="entry name" value="HSF_DNA-bind"/>
    <property type="match status" value="1"/>
</dbReference>
<dbReference type="Proteomes" id="UP001530400">
    <property type="component" value="Unassembled WGS sequence"/>
</dbReference>
<evidence type="ECO:0000256" key="1">
    <source>
        <dbReference type="ARBA" id="ARBA00004123"/>
    </source>
</evidence>
<evidence type="ECO:0000256" key="3">
    <source>
        <dbReference type="ARBA" id="ARBA00023242"/>
    </source>
</evidence>
<name>A0ABD3MQM4_9STRA</name>
<evidence type="ECO:0000256" key="2">
    <source>
        <dbReference type="ARBA" id="ARBA00023125"/>
    </source>
</evidence>
<dbReference type="GO" id="GO:0005634">
    <property type="term" value="C:nucleus"/>
    <property type="evidence" value="ECO:0007669"/>
    <property type="project" value="UniProtKB-SubCell"/>
</dbReference>
<evidence type="ECO:0000313" key="7">
    <source>
        <dbReference type="Proteomes" id="UP001530400"/>
    </source>
</evidence>
<comment type="similarity">
    <text evidence="4">Belongs to the HSF family.</text>
</comment>
<dbReference type="SMART" id="SM00415">
    <property type="entry name" value="HSF"/>
    <property type="match status" value="1"/>
</dbReference>
<dbReference type="SUPFAM" id="SSF46785">
    <property type="entry name" value="Winged helix' DNA-binding domain"/>
    <property type="match status" value="1"/>
</dbReference>
<dbReference type="InterPro" id="IPR036390">
    <property type="entry name" value="WH_DNA-bd_sf"/>
</dbReference>
<reference evidence="6 7" key="1">
    <citation type="submission" date="2024-10" db="EMBL/GenBank/DDBJ databases">
        <title>Updated reference genomes for cyclostephanoid diatoms.</title>
        <authorList>
            <person name="Roberts W.R."/>
            <person name="Alverson A.J."/>
        </authorList>
    </citation>
    <scope>NUCLEOTIDE SEQUENCE [LARGE SCALE GENOMIC DNA]</scope>
    <source>
        <strain evidence="6 7">AJA010-31</strain>
    </source>
</reference>
<comment type="subcellular location">
    <subcellularLocation>
        <location evidence="1">Nucleus</location>
    </subcellularLocation>
</comment>
<evidence type="ECO:0000313" key="6">
    <source>
        <dbReference type="EMBL" id="KAL3765329.1"/>
    </source>
</evidence>
<evidence type="ECO:0000259" key="5">
    <source>
        <dbReference type="SMART" id="SM00415"/>
    </source>
</evidence>
<gene>
    <name evidence="6" type="ORF">ACHAWO_010018</name>
</gene>
<keyword evidence="7" id="KW-1185">Reference proteome</keyword>
<keyword evidence="2" id="KW-0238">DNA-binding</keyword>
<keyword evidence="3" id="KW-0539">Nucleus</keyword>
<comment type="caution">
    <text evidence="6">The sequence shown here is derived from an EMBL/GenBank/DDBJ whole genome shotgun (WGS) entry which is preliminary data.</text>
</comment>
<proteinExistence type="inferred from homology"/>
<dbReference type="EMBL" id="JALLPJ020001403">
    <property type="protein sequence ID" value="KAL3765329.1"/>
    <property type="molecule type" value="Genomic_DNA"/>
</dbReference>
<dbReference type="PANTHER" id="PTHR10015:SF206">
    <property type="entry name" value="HSF-TYPE DNA-BINDING DOMAIN-CONTAINING PROTEIN"/>
    <property type="match status" value="1"/>
</dbReference>
<accession>A0ABD3MQM4</accession>
<evidence type="ECO:0000256" key="4">
    <source>
        <dbReference type="RuleBase" id="RU004020"/>
    </source>
</evidence>
<dbReference type="FunFam" id="1.10.10.10:FF:000479">
    <property type="entry name" value="Predicted protein"/>
    <property type="match status" value="1"/>
</dbReference>
<dbReference type="InterPro" id="IPR036388">
    <property type="entry name" value="WH-like_DNA-bd_sf"/>
</dbReference>
<dbReference type="Gene3D" id="1.10.10.10">
    <property type="entry name" value="Winged helix-like DNA-binding domain superfamily/Winged helix DNA-binding domain"/>
    <property type="match status" value="1"/>
</dbReference>
<dbReference type="GO" id="GO:0003677">
    <property type="term" value="F:DNA binding"/>
    <property type="evidence" value="ECO:0007669"/>
    <property type="project" value="UniProtKB-KW"/>
</dbReference>
<protein>
    <recommendedName>
        <fullName evidence="5">HSF-type DNA-binding domain-containing protein</fullName>
    </recommendedName>
</protein>
<dbReference type="InterPro" id="IPR000232">
    <property type="entry name" value="HSF_DNA-bd"/>
</dbReference>
<dbReference type="AlphaFoldDB" id="A0ABD3MQM4"/>
<sequence length="433" mass="46795">MNLVDDNNVMEAATALAELRKTHLEVLASASSSPSVVATSSFCAKKAPPSIPVTKGSAKFPMRMHTLLSDPSVHDAITWLPHGRSFVILRPDVLATRVLPLYFTPDGAKSGHVRYTSFTRKLNRWGFRQIAHGPDAGAFYHELFRRDDPEACRGMGCAKSRKSIKSDCARSVTSSSSTMSQTSNEIKPVVSAAVTVSTSGASLRSSLPLKKRHGLSSLQCAQGIPSNVEMKPNNTSLLTVKRAGSFDSSLSAEDTVSKDSDSGMERGMKNDTFVEQAKETLAYYFEQAKKAHNLVPRSISTRTVPSSTMMNDTVVSIAKLTAEEVAIASAKEALADNFREQYKAYTLASLLKNTRMEMAARGMDIETMSASSTSSPMTTLSSLQGQVLVVQPNVTVVKNVATEPAQVYHCEAAMAAKNALYEAYKKAISVNHP</sequence>
<dbReference type="PANTHER" id="PTHR10015">
    <property type="entry name" value="HEAT SHOCK TRANSCRIPTION FACTOR"/>
    <property type="match status" value="1"/>
</dbReference>